<sequence length="163" mass="17846">MKETGAQSKASPAGVDLTVLPDEGWIYAQNQELEKLNCSGTTDSLALTVDGEEKQVIVVTVRGAKTGQPRRIPLMRVEHNGHYAAVASKGGYATPPAWYHNFKANPAVQLQDGMTIGNFMAREIVGEERSLWWGRAVQAFGPYEDYAEKAARQIPVFVLEPAD</sequence>
<dbReference type="Gene3D" id="2.30.110.10">
    <property type="entry name" value="Electron Transport, Fmn-binding Protein, Chain A"/>
    <property type="match status" value="1"/>
</dbReference>
<dbReference type="InterPro" id="IPR012349">
    <property type="entry name" value="Split_barrel_FMN-bd"/>
</dbReference>
<dbReference type="GO" id="GO:0005886">
    <property type="term" value="C:plasma membrane"/>
    <property type="evidence" value="ECO:0007669"/>
    <property type="project" value="TreeGrafter"/>
</dbReference>
<dbReference type="GO" id="GO:0070967">
    <property type="term" value="F:coenzyme F420 binding"/>
    <property type="evidence" value="ECO:0007669"/>
    <property type="project" value="TreeGrafter"/>
</dbReference>
<comment type="catalytic activity">
    <reaction evidence="2">
        <text>oxidized coenzyme F420-(gamma-L-Glu)(n) + a quinol + H(+) = reduced coenzyme F420-(gamma-L-Glu)(n) + a quinone</text>
        <dbReference type="Rhea" id="RHEA:39663"/>
        <dbReference type="Rhea" id="RHEA-COMP:12939"/>
        <dbReference type="Rhea" id="RHEA-COMP:14378"/>
        <dbReference type="ChEBI" id="CHEBI:15378"/>
        <dbReference type="ChEBI" id="CHEBI:24646"/>
        <dbReference type="ChEBI" id="CHEBI:132124"/>
        <dbReference type="ChEBI" id="CHEBI:133980"/>
        <dbReference type="ChEBI" id="CHEBI:139511"/>
    </reaction>
</comment>
<keyword evidence="4" id="KW-1185">Reference proteome</keyword>
<name>A0A7I7RRF7_9MYCO</name>
<dbReference type="GO" id="GO:0016491">
    <property type="term" value="F:oxidoreductase activity"/>
    <property type="evidence" value="ECO:0007669"/>
    <property type="project" value="InterPro"/>
</dbReference>
<evidence type="ECO:0000256" key="2">
    <source>
        <dbReference type="ARBA" id="ARBA00049106"/>
    </source>
</evidence>
<organism evidence="3 4">
    <name type="scientific">Mycolicibacterium arabiense</name>
    <dbReference type="NCBI Taxonomy" id="1286181"/>
    <lineage>
        <taxon>Bacteria</taxon>
        <taxon>Bacillati</taxon>
        <taxon>Actinomycetota</taxon>
        <taxon>Actinomycetes</taxon>
        <taxon>Mycobacteriales</taxon>
        <taxon>Mycobacteriaceae</taxon>
        <taxon>Mycolicibacterium</taxon>
    </lineage>
</organism>
<keyword evidence="3" id="KW-0614">Plasmid</keyword>
<protein>
    <recommendedName>
        <fullName evidence="5">Nitroreductase</fullName>
    </recommendedName>
</protein>
<dbReference type="PANTHER" id="PTHR39428:SF3">
    <property type="entry name" value="DEAZAFLAVIN-DEPENDENT NITROREDUCTASE"/>
    <property type="match status" value="1"/>
</dbReference>
<evidence type="ECO:0000313" key="4">
    <source>
        <dbReference type="Proteomes" id="UP000467428"/>
    </source>
</evidence>
<evidence type="ECO:0000313" key="3">
    <source>
        <dbReference type="EMBL" id="BBY46790.1"/>
    </source>
</evidence>
<dbReference type="Proteomes" id="UP000467428">
    <property type="component" value="Plasmid pJCM18538"/>
</dbReference>
<dbReference type="InterPro" id="IPR004378">
    <property type="entry name" value="F420H2_quin_Rdtase"/>
</dbReference>
<comment type="similarity">
    <text evidence="1">Belongs to the F420H(2)-dependent quinone reductase family.</text>
</comment>
<dbReference type="KEGG" id="marz:MARA_02200"/>
<geneLocation type="plasmid" evidence="3">
    <name>pJCM18538</name>
</geneLocation>
<reference evidence="3 4" key="1">
    <citation type="journal article" date="2019" name="Emerg. Microbes Infect.">
        <title>Comprehensive subspecies identification of 175 nontuberculous mycobacteria species based on 7547 genomic profiles.</title>
        <authorList>
            <person name="Matsumoto Y."/>
            <person name="Kinjo T."/>
            <person name="Motooka D."/>
            <person name="Nabeya D."/>
            <person name="Jung N."/>
            <person name="Uechi K."/>
            <person name="Horii T."/>
            <person name="Iida T."/>
            <person name="Fujita J."/>
            <person name="Nakamura S."/>
        </authorList>
    </citation>
    <scope>NUCLEOTIDE SEQUENCE [LARGE SCALE GENOMIC DNA]</scope>
    <source>
        <strain evidence="3 4">JCM 18538</strain>
        <plasmid evidence="3">pJCM18538</plasmid>
    </source>
</reference>
<dbReference type="Pfam" id="PF04075">
    <property type="entry name" value="F420H2_quin_red"/>
    <property type="match status" value="1"/>
</dbReference>
<evidence type="ECO:0000256" key="1">
    <source>
        <dbReference type="ARBA" id="ARBA00008710"/>
    </source>
</evidence>
<proteinExistence type="inferred from homology"/>
<dbReference type="EMBL" id="AP022592">
    <property type="protein sequence ID" value="BBY46790.1"/>
    <property type="molecule type" value="Genomic_DNA"/>
</dbReference>
<dbReference type="PANTHER" id="PTHR39428">
    <property type="entry name" value="F420H(2)-DEPENDENT QUINONE REDUCTASE RV1261C"/>
    <property type="match status" value="1"/>
</dbReference>
<evidence type="ECO:0008006" key="5">
    <source>
        <dbReference type="Google" id="ProtNLM"/>
    </source>
</evidence>
<dbReference type="AlphaFoldDB" id="A0A7I7RRF7"/>
<accession>A0A7I7RRF7</accession>
<dbReference type="NCBIfam" id="TIGR00026">
    <property type="entry name" value="hi_GC_TIGR00026"/>
    <property type="match status" value="1"/>
</dbReference>
<gene>
    <name evidence="3" type="ORF">MARA_02200</name>
</gene>